<dbReference type="GO" id="GO:0032027">
    <property type="term" value="F:myosin light chain binding"/>
    <property type="evidence" value="ECO:0007669"/>
    <property type="project" value="InterPro"/>
</dbReference>
<comment type="caution">
    <text evidence="7">The sequence shown here is derived from an EMBL/GenBank/DDBJ whole genome shotgun (WGS) entry which is preliminary data.</text>
</comment>
<feature type="domain" description="Peptidase M14" evidence="6">
    <location>
        <begin position="1"/>
        <end position="297"/>
    </location>
</feature>
<keyword evidence="8" id="KW-1185">Reference proteome</keyword>
<sequence>MPGESYRREHGFALIFNGNSRESVALALALLWVGRQNSDYSHCATLDPTGQGPCVIDFLVSQNPVARVLRDHVVFKIVPMLNPDGVYLGNYRCSLMGFDLNRHWQDPSPWAHPTLHAVKQLIVGMNGDPIFGEAVDPGHVAELLELDTATFELIQLVPPVGETLATFVESTREFLYPGPRLTSSYPGTDRDVLMRRSNSFPGIAPKVEFSTSSVIKECALNKDEALSQVHHSMPVKPRSGRQTKKSSGSPTAVQQNQLSRSYERPTVSSQSRSPSPYTRRRMCELSEEARQRLAHFGLGPYKFKKDTDSPPPFVVRHVASRQQASMDDSALSFQSPFSKQSSLHHSPGSRVCEDPSLLGSYRPKTVRVIREPRETGGLARSSDLFDERFISTTASRHTPSARLLKVHSAPSSAQKCPQSPLLNRSSLKERYCCCNTVDKDGDSGRDETLLSKAVSCNDSLCGSGLQEEGSSGFLNNASVHLDAGEYWSNRAAQFKGKPHRAVFEESMDKIYRNMYRKASSTS</sequence>
<reference evidence="7 8" key="1">
    <citation type="submission" date="2019-01" db="EMBL/GenBank/DDBJ databases">
        <title>Draft Genome and Complete Hox-Cluster Characterization of the Sterlet Sturgeon (Acipenser ruthenus).</title>
        <authorList>
            <person name="Wei Q."/>
        </authorList>
    </citation>
    <scope>NUCLEOTIDE SEQUENCE [LARGE SCALE GENOMIC DNA]</scope>
    <source>
        <strain evidence="7">WHYD16114868_AA</strain>
        <tissue evidence="7">Blood</tissue>
    </source>
</reference>
<evidence type="ECO:0000256" key="3">
    <source>
        <dbReference type="ARBA" id="ARBA00022553"/>
    </source>
</evidence>
<dbReference type="GO" id="GO:0008270">
    <property type="term" value="F:zinc ion binding"/>
    <property type="evidence" value="ECO:0007669"/>
    <property type="project" value="InterPro"/>
</dbReference>
<evidence type="ECO:0000256" key="4">
    <source>
        <dbReference type="PROSITE-ProRule" id="PRU01379"/>
    </source>
</evidence>
<evidence type="ECO:0000313" key="8">
    <source>
        <dbReference type="Proteomes" id="UP000289886"/>
    </source>
</evidence>
<dbReference type="PROSITE" id="PS52035">
    <property type="entry name" value="PEPTIDASE_M14"/>
    <property type="match status" value="1"/>
</dbReference>
<dbReference type="GO" id="GO:0004181">
    <property type="term" value="F:metallocarboxypeptidase activity"/>
    <property type="evidence" value="ECO:0007669"/>
    <property type="project" value="InterPro"/>
</dbReference>
<protein>
    <submittedName>
        <fullName evidence="7">Spermatogenesis-associated protein 6</fullName>
    </submittedName>
</protein>
<dbReference type="GO" id="GO:0006508">
    <property type="term" value="P:proteolysis"/>
    <property type="evidence" value="ECO:0007669"/>
    <property type="project" value="InterPro"/>
</dbReference>
<feature type="active site" description="Proton donor/acceptor" evidence="4">
    <location>
        <position position="263"/>
    </location>
</feature>
<evidence type="ECO:0000256" key="5">
    <source>
        <dbReference type="SAM" id="MobiDB-lite"/>
    </source>
</evidence>
<comment type="similarity">
    <text evidence="1 4">Belongs to the peptidase M14 family.</text>
</comment>
<evidence type="ECO:0000256" key="1">
    <source>
        <dbReference type="ARBA" id="ARBA00005988"/>
    </source>
</evidence>
<dbReference type="Pfam" id="PF00246">
    <property type="entry name" value="Peptidase_M14"/>
    <property type="match status" value="1"/>
</dbReference>
<name>A0A444U231_ACIRT</name>
<evidence type="ECO:0000313" key="7">
    <source>
        <dbReference type="EMBL" id="RXM29221.1"/>
    </source>
</evidence>
<dbReference type="GO" id="GO:0120212">
    <property type="term" value="C:sperm head-tail coupling apparatus"/>
    <property type="evidence" value="ECO:0007669"/>
    <property type="project" value="InterPro"/>
</dbReference>
<comment type="similarity">
    <text evidence="2">Belongs to the SPATA6 family.</text>
</comment>
<evidence type="ECO:0000259" key="6">
    <source>
        <dbReference type="PROSITE" id="PS52035"/>
    </source>
</evidence>
<dbReference type="InterPro" id="IPR000834">
    <property type="entry name" value="Peptidase_M14"/>
</dbReference>
<accession>A0A444U231</accession>
<dbReference type="EMBL" id="SCEB01215506">
    <property type="protein sequence ID" value="RXM29221.1"/>
    <property type="molecule type" value="Genomic_DNA"/>
</dbReference>
<dbReference type="Gene3D" id="3.40.630.10">
    <property type="entry name" value="Zn peptidases"/>
    <property type="match status" value="1"/>
</dbReference>
<dbReference type="AlphaFoldDB" id="A0A444U231"/>
<feature type="compositionally biased region" description="Polar residues" evidence="5">
    <location>
        <begin position="245"/>
        <end position="276"/>
    </location>
</feature>
<dbReference type="InterPro" id="IPR032732">
    <property type="entry name" value="SPATA6_N"/>
</dbReference>
<proteinExistence type="inferred from homology"/>
<dbReference type="GO" id="GO:0007283">
    <property type="term" value="P:spermatogenesis"/>
    <property type="evidence" value="ECO:0007669"/>
    <property type="project" value="InterPro"/>
</dbReference>
<dbReference type="SUPFAM" id="SSF53187">
    <property type="entry name" value="Zn-dependent exopeptidases"/>
    <property type="match status" value="1"/>
</dbReference>
<dbReference type="PANTHER" id="PTHR16435">
    <property type="entry name" value="SPERMATOGENESIS-ASSOCIATED PROTEIN 6 SPATA6"/>
    <property type="match status" value="1"/>
</dbReference>
<dbReference type="Proteomes" id="UP000289886">
    <property type="component" value="Unassembled WGS sequence"/>
</dbReference>
<dbReference type="PANTHER" id="PTHR16435:SF3">
    <property type="entry name" value="SPERMATOGENESIS-ASSOCIATED PROTEIN 6"/>
    <property type="match status" value="1"/>
</dbReference>
<keyword evidence="3" id="KW-0597">Phosphoprotein</keyword>
<feature type="region of interest" description="Disordered" evidence="5">
    <location>
        <begin position="226"/>
        <end position="281"/>
    </location>
</feature>
<evidence type="ECO:0000256" key="2">
    <source>
        <dbReference type="ARBA" id="ARBA00006215"/>
    </source>
</evidence>
<dbReference type="InterPro" id="IPR042769">
    <property type="entry name" value="SPATA6_fam"/>
</dbReference>
<organism evidence="7 8">
    <name type="scientific">Acipenser ruthenus</name>
    <name type="common">Sterlet sturgeon</name>
    <dbReference type="NCBI Taxonomy" id="7906"/>
    <lineage>
        <taxon>Eukaryota</taxon>
        <taxon>Metazoa</taxon>
        <taxon>Chordata</taxon>
        <taxon>Craniata</taxon>
        <taxon>Vertebrata</taxon>
        <taxon>Euteleostomi</taxon>
        <taxon>Actinopterygii</taxon>
        <taxon>Chondrostei</taxon>
        <taxon>Acipenseriformes</taxon>
        <taxon>Acipenseridae</taxon>
        <taxon>Acipenser</taxon>
    </lineage>
</organism>
<dbReference type="Pfam" id="PF14909">
    <property type="entry name" value="SPATA6"/>
    <property type="match status" value="1"/>
</dbReference>
<gene>
    <name evidence="7" type="ORF">EOD39_9037</name>
</gene>